<feature type="transmembrane region" description="Helical" evidence="8">
    <location>
        <begin position="92"/>
        <end position="109"/>
    </location>
</feature>
<comment type="caution">
    <text evidence="10">The sequence shown here is derived from an EMBL/GenBank/DDBJ whole genome shotgun (WGS) entry which is preliminary data.</text>
</comment>
<comment type="subcellular location">
    <subcellularLocation>
        <location evidence="1">Cell membrane</location>
        <topology evidence="1">Multi-pass membrane protein</topology>
    </subcellularLocation>
</comment>
<keyword evidence="5" id="KW-0571">Peptide transport</keyword>
<dbReference type="SUPFAM" id="SSF103473">
    <property type="entry name" value="MFS general substrate transporter"/>
    <property type="match status" value="2"/>
</dbReference>
<feature type="transmembrane region" description="Helical" evidence="8">
    <location>
        <begin position="311"/>
        <end position="332"/>
    </location>
</feature>
<dbReference type="InterPro" id="IPR036259">
    <property type="entry name" value="MFS_trans_sf"/>
</dbReference>
<evidence type="ECO:0000256" key="1">
    <source>
        <dbReference type="ARBA" id="ARBA00004651"/>
    </source>
</evidence>
<organism evidence="10 11">
    <name type="scientific">Tenacibaculum lutimaris</name>
    <dbReference type="NCBI Taxonomy" id="285258"/>
    <lineage>
        <taxon>Bacteria</taxon>
        <taxon>Pseudomonadati</taxon>
        <taxon>Bacteroidota</taxon>
        <taxon>Flavobacteriia</taxon>
        <taxon>Flavobacteriales</taxon>
        <taxon>Flavobacteriaceae</taxon>
        <taxon>Tenacibaculum</taxon>
    </lineage>
</organism>
<evidence type="ECO:0000256" key="6">
    <source>
        <dbReference type="ARBA" id="ARBA00022989"/>
    </source>
</evidence>
<dbReference type="GO" id="GO:0006857">
    <property type="term" value="P:oligopeptide transport"/>
    <property type="evidence" value="ECO:0007669"/>
    <property type="project" value="InterPro"/>
</dbReference>
<evidence type="ECO:0000259" key="9">
    <source>
        <dbReference type="PROSITE" id="PS50850"/>
    </source>
</evidence>
<dbReference type="InterPro" id="IPR005279">
    <property type="entry name" value="Dipep/tripep_permease"/>
</dbReference>
<evidence type="ECO:0000256" key="4">
    <source>
        <dbReference type="ARBA" id="ARBA00022692"/>
    </source>
</evidence>
<dbReference type="Pfam" id="PF00854">
    <property type="entry name" value="PTR2"/>
    <property type="match status" value="2"/>
</dbReference>
<dbReference type="PANTHER" id="PTHR23517:SF15">
    <property type="entry name" value="PROTON-DEPENDENT OLIGOPEPTIDE FAMILY TRANSPORT PROTEIN"/>
    <property type="match status" value="1"/>
</dbReference>
<accession>A0A420E3F6</accession>
<dbReference type="PROSITE" id="PS01022">
    <property type="entry name" value="PTR2_1"/>
    <property type="match status" value="1"/>
</dbReference>
<dbReference type="PANTHER" id="PTHR23517">
    <property type="entry name" value="RESISTANCE PROTEIN MDTM, PUTATIVE-RELATED-RELATED"/>
    <property type="match status" value="1"/>
</dbReference>
<dbReference type="GO" id="GO:0005886">
    <property type="term" value="C:plasma membrane"/>
    <property type="evidence" value="ECO:0007669"/>
    <property type="project" value="UniProtKB-SubCell"/>
</dbReference>
<sequence length="514" mass="56705">MAKNVATEREIFGHPVGLFMLFFTEMWERFSYYGMRALLVLYLISEVASDNPGLGWTKSDASSLYGWYTMLVYITPIIGGIIADKILGFRKAIIIGAVLMTLGHLSLAFEPMPAFYLGLGLLIVGNGFFKPNISSIVGQLYPEGSDKKDSGYTIFYQGINVGAFLGSILCGYLGETLGWHYGFGLAGVFMFIGLIQFHLAQKMFGEIGLAPKKEISEETAVVEKEPLTKVETQRLIVVGVLAFFSIFFWAAFEQAGSSMNIFASEYTDRSLEGTGVIVFKVFGALLSALPVIILTWLFVGMFKAIGKTYATAMMFMALSVVILWGIIGYMIYNQFFDENPEVPATWFQSLNALFIFTLAPLFSWIWQKLAKTKYNPNGPQKFAIGLILLGLGFIPMVIGAANIGGDSVQKASMIFLVLAYLLHTMGELSLSPVGLSYVNKLSPKRLLGIMFGIWFFASAMGNMIAGTFSSYMEKIAQESSMADFFNILVWIPIAGGIVLFLLSFPLKKLMHGVK</sequence>
<dbReference type="RefSeq" id="WP_120185557.1">
    <property type="nucleotide sequence ID" value="NZ_RAQM01000006.1"/>
</dbReference>
<dbReference type="Gene3D" id="1.20.1250.20">
    <property type="entry name" value="MFS general substrate transporter like domains"/>
    <property type="match status" value="3"/>
</dbReference>
<keyword evidence="7 8" id="KW-0472">Membrane</keyword>
<keyword evidence="4 8" id="KW-0812">Transmembrane</keyword>
<evidence type="ECO:0000256" key="5">
    <source>
        <dbReference type="ARBA" id="ARBA00022856"/>
    </source>
</evidence>
<feature type="transmembrane region" description="Helical" evidence="8">
    <location>
        <begin position="65"/>
        <end position="83"/>
    </location>
</feature>
<dbReference type="EMBL" id="RAQM01000006">
    <property type="protein sequence ID" value="RKF04681.1"/>
    <property type="molecule type" value="Genomic_DNA"/>
</dbReference>
<evidence type="ECO:0000256" key="3">
    <source>
        <dbReference type="ARBA" id="ARBA00022475"/>
    </source>
</evidence>
<proteinExistence type="predicted"/>
<evidence type="ECO:0000256" key="8">
    <source>
        <dbReference type="SAM" id="Phobius"/>
    </source>
</evidence>
<dbReference type="InterPro" id="IPR018456">
    <property type="entry name" value="PTR2_symporter_CS"/>
</dbReference>
<evidence type="ECO:0000256" key="7">
    <source>
        <dbReference type="ARBA" id="ARBA00023136"/>
    </source>
</evidence>
<feature type="transmembrane region" description="Helical" evidence="8">
    <location>
        <begin position="413"/>
        <end position="435"/>
    </location>
</feature>
<dbReference type="GO" id="GO:1904680">
    <property type="term" value="F:peptide transmembrane transporter activity"/>
    <property type="evidence" value="ECO:0007669"/>
    <property type="project" value="InterPro"/>
</dbReference>
<feature type="transmembrane region" description="Helical" evidence="8">
    <location>
        <begin position="382"/>
        <end position="401"/>
    </location>
</feature>
<feature type="transmembrane region" description="Helical" evidence="8">
    <location>
        <begin position="484"/>
        <end position="504"/>
    </location>
</feature>
<reference evidence="10 11" key="1">
    <citation type="submission" date="2018-09" db="EMBL/GenBank/DDBJ databases">
        <title>Genomic Encyclopedia of Archaeal and Bacterial Type Strains, Phase II (KMG-II): from individual species to whole genera.</title>
        <authorList>
            <person name="Goeker M."/>
        </authorList>
    </citation>
    <scope>NUCLEOTIDE SEQUENCE [LARGE SCALE GENOMIC DNA]</scope>
    <source>
        <strain evidence="10 11">DSM 16505</strain>
    </source>
</reference>
<feature type="transmembrane region" description="Helical" evidence="8">
    <location>
        <begin position="352"/>
        <end position="370"/>
    </location>
</feature>
<feature type="domain" description="Major facilitator superfamily (MFS) profile" evidence="9">
    <location>
        <begin position="17"/>
        <end position="507"/>
    </location>
</feature>
<dbReference type="InterPro" id="IPR050171">
    <property type="entry name" value="MFS_Transporters"/>
</dbReference>
<name>A0A420E3F6_9FLAO</name>
<keyword evidence="11" id="KW-1185">Reference proteome</keyword>
<dbReference type="AlphaFoldDB" id="A0A420E3F6"/>
<dbReference type="PROSITE" id="PS50850">
    <property type="entry name" value="MFS"/>
    <property type="match status" value="1"/>
</dbReference>
<keyword evidence="6 8" id="KW-1133">Transmembrane helix</keyword>
<dbReference type="Proteomes" id="UP000285780">
    <property type="component" value="Unassembled WGS sequence"/>
</dbReference>
<feature type="transmembrane region" description="Helical" evidence="8">
    <location>
        <begin position="154"/>
        <end position="174"/>
    </location>
</feature>
<gene>
    <name evidence="10" type="ORF">C8N26_0067</name>
</gene>
<keyword evidence="3" id="KW-1003">Cell membrane</keyword>
<evidence type="ECO:0000313" key="10">
    <source>
        <dbReference type="EMBL" id="RKF04681.1"/>
    </source>
</evidence>
<evidence type="ECO:0000313" key="11">
    <source>
        <dbReference type="Proteomes" id="UP000285780"/>
    </source>
</evidence>
<feature type="transmembrane region" description="Helical" evidence="8">
    <location>
        <begin position="447"/>
        <end position="472"/>
    </location>
</feature>
<dbReference type="NCBIfam" id="TIGR00924">
    <property type="entry name" value="yjdL_sub1_fam"/>
    <property type="match status" value="1"/>
</dbReference>
<feature type="transmembrane region" description="Helical" evidence="8">
    <location>
        <begin position="180"/>
        <end position="199"/>
    </location>
</feature>
<keyword evidence="5" id="KW-0653">Protein transport</keyword>
<keyword evidence="2" id="KW-0813">Transport</keyword>
<protein>
    <submittedName>
        <fullName evidence="10">POT family proton-dependent oligopeptide transporter</fullName>
    </submittedName>
</protein>
<feature type="transmembrane region" description="Helical" evidence="8">
    <location>
        <begin position="115"/>
        <end position="133"/>
    </location>
</feature>
<feature type="transmembrane region" description="Helical" evidence="8">
    <location>
        <begin position="235"/>
        <end position="252"/>
    </location>
</feature>
<dbReference type="InterPro" id="IPR020846">
    <property type="entry name" value="MFS_dom"/>
</dbReference>
<evidence type="ECO:0000256" key="2">
    <source>
        <dbReference type="ARBA" id="ARBA00022448"/>
    </source>
</evidence>
<feature type="transmembrane region" description="Helical" evidence="8">
    <location>
        <begin position="277"/>
        <end position="299"/>
    </location>
</feature>
<dbReference type="InterPro" id="IPR000109">
    <property type="entry name" value="POT_fam"/>
</dbReference>
<dbReference type="CDD" id="cd17346">
    <property type="entry name" value="MFS_DtpA_like"/>
    <property type="match status" value="1"/>
</dbReference>